<dbReference type="GO" id="GO:0008270">
    <property type="term" value="F:zinc ion binding"/>
    <property type="evidence" value="ECO:0007669"/>
    <property type="project" value="InterPro"/>
</dbReference>
<comment type="caution">
    <text evidence="3">The sequence shown here is derived from an EMBL/GenBank/DDBJ whole genome shotgun (WGS) entry which is preliminary data.</text>
</comment>
<organism evidence="3 4">
    <name type="scientific">Gordonia soli NBRC 108243</name>
    <dbReference type="NCBI Taxonomy" id="1223545"/>
    <lineage>
        <taxon>Bacteria</taxon>
        <taxon>Bacillati</taxon>
        <taxon>Actinomycetota</taxon>
        <taxon>Actinomycetes</taxon>
        <taxon>Mycobacteriales</taxon>
        <taxon>Gordoniaceae</taxon>
        <taxon>Gordonia</taxon>
    </lineage>
</organism>
<accession>M0QFG3</accession>
<dbReference type="SUPFAM" id="SSF57850">
    <property type="entry name" value="RING/U-box"/>
    <property type="match status" value="1"/>
</dbReference>
<sequence length="116" mass="12802">MADRPINTSVGPSGPGCADCEATGSWWFHLRRCVDCGHVGCCDDSLHRHARGHVNATGHTIIQSFEPGEDWFYDFTDDSVFEGPTLAEPTSHPVDQTVPGPRERVPADWVQQLEAR</sequence>
<dbReference type="OrthoDB" id="57886at2"/>
<feature type="domain" description="UBP-type" evidence="2">
    <location>
        <begin position="1"/>
        <end position="100"/>
    </location>
</feature>
<dbReference type="eggNOG" id="COG5207">
    <property type="taxonomic scope" value="Bacteria"/>
</dbReference>
<dbReference type="PROSITE" id="PS50271">
    <property type="entry name" value="ZF_UBP"/>
    <property type="match status" value="1"/>
</dbReference>
<dbReference type="Gene3D" id="3.30.40.10">
    <property type="entry name" value="Zinc/RING finger domain, C3HC4 (zinc finger)"/>
    <property type="match status" value="1"/>
</dbReference>
<proteinExistence type="predicted"/>
<dbReference type="EMBL" id="BANX01000007">
    <property type="protein sequence ID" value="GAC67308.1"/>
    <property type="molecule type" value="Genomic_DNA"/>
</dbReference>
<evidence type="ECO:0000313" key="4">
    <source>
        <dbReference type="Proteomes" id="UP000011666"/>
    </source>
</evidence>
<dbReference type="Proteomes" id="UP000011666">
    <property type="component" value="Unassembled WGS sequence"/>
</dbReference>
<protein>
    <recommendedName>
        <fullName evidence="2">UBP-type domain-containing protein</fullName>
    </recommendedName>
</protein>
<dbReference type="InterPro" id="IPR001607">
    <property type="entry name" value="Znf_UBP"/>
</dbReference>
<dbReference type="RefSeq" id="WP_007618346.1">
    <property type="nucleotide sequence ID" value="NZ_BANX01000007.1"/>
</dbReference>
<evidence type="ECO:0000256" key="1">
    <source>
        <dbReference type="SAM" id="MobiDB-lite"/>
    </source>
</evidence>
<gene>
    <name evidence="3" type="ORF">GS4_07_00570</name>
</gene>
<evidence type="ECO:0000259" key="2">
    <source>
        <dbReference type="PROSITE" id="PS50271"/>
    </source>
</evidence>
<evidence type="ECO:0000313" key="3">
    <source>
        <dbReference type="EMBL" id="GAC67308.1"/>
    </source>
</evidence>
<dbReference type="InterPro" id="IPR013083">
    <property type="entry name" value="Znf_RING/FYVE/PHD"/>
</dbReference>
<dbReference type="Pfam" id="PF02148">
    <property type="entry name" value="zf-UBP"/>
    <property type="match status" value="1"/>
</dbReference>
<reference evidence="3 4" key="1">
    <citation type="submission" date="2013-01" db="EMBL/GenBank/DDBJ databases">
        <title>Whole genome shotgun sequence of Gordonia soli NBRC 108243.</title>
        <authorList>
            <person name="Isaki-Nakamura S."/>
            <person name="Hosoyama A."/>
            <person name="Tsuchikane K."/>
            <person name="Ando Y."/>
            <person name="Baba S."/>
            <person name="Ohji S."/>
            <person name="Hamada M."/>
            <person name="Tamura T."/>
            <person name="Yamazoe A."/>
            <person name="Yamazaki S."/>
            <person name="Fujita N."/>
        </authorList>
    </citation>
    <scope>NUCLEOTIDE SEQUENCE [LARGE SCALE GENOMIC DNA]</scope>
    <source>
        <strain evidence="3 4">NBRC 108243</strain>
    </source>
</reference>
<dbReference type="AlphaFoldDB" id="M0QFG3"/>
<keyword evidence="4" id="KW-1185">Reference proteome</keyword>
<dbReference type="STRING" id="1223545.GS4_07_00570"/>
<name>M0QFG3_9ACTN</name>
<feature type="region of interest" description="Disordered" evidence="1">
    <location>
        <begin position="83"/>
        <end position="116"/>
    </location>
</feature>